<reference evidence="9" key="1">
    <citation type="journal article" date="2019" name="Plant Biotechnol. J.">
        <title>Genome sequencing of the Australian wild diploid species Gossypium australe highlights disease resistance and delayed gland morphogenesis.</title>
        <authorList>
            <person name="Cai Y."/>
            <person name="Cai X."/>
            <person name="Wang Q."/>
            <person name="Wang P."/>
            <person name="Zhang Y."/>
            <person name="Cai C."/>
            <person name="Xu Y."/>
            <person name="Wang K."/>
            <person name="Zhou Z."/>
            <person name="Wang C."/>
            <person name="Geng S."/>
            <person name="Li B."/>
            <person name="Dong Q."/>
            <person name="Hou Y."/>
            <person name="Wang H."/>
            <person name="Ai P."/>
            <person name="Liu Z."/>
            <person name="Yi F."/>
            <person name="Sun M."/>
            <person name="An G."/>
            <person name="Cheng J."/>
            <person name="Zhang Y."/>
            <person name="Shi Q."/>
            <person name="Xie Y."/>
            <person name="Shi X."/>
            <person name="Chang Y."/>
            <person name="Huang F."/>
            <person name="Chen Y."/>
            <person name="Hong S."/>
            <person name="Mi L."/>
            <person name="Sun Q."/>
            <person name="Zhang L."/>
            <person name="Zhou B."/>
            <person name="Peng R."/>
            <person name="Zhang X."/>
            <person name="Liu F."/>
        </authorList>
    </citation>
    <scope>NUCLEOTIDE SEQUENCE [LARGE SCALE GENOMIC DNA]</scope>
    <source>
        <strain evidence="9">cv. PA1801</strain>
    </source>
</reference>
<keyword evidence="6" id="KW-0472">Membrane</keyword>
<feature type="compositionally biased region" description="Acidic residues" evidence="5">
    <location>
        <begin position="73"/>
        <end position="89"/>
    </location>
</feature>
<comment type="caution">
    <text evidence="8">The sequence shown here is derived from an EMBL/GenBank/DDBJ whole genome shotgun (WGS) entry which is preliminary data.</text>
</comment>
<feature type="compositionally biased region" description="Low complexity" evidence="5">
    <location>
        <begin position="424"/>
        <end position="433"/>
    </location>
</feature>
<gene>
    <name evidence="8" type="primary">rnf2</name>
    <name evidence="8" type="ORF">EPI10_029043</name>
</gene>
<keyword evidence="9" id="KW-1185">Reference proteome</keyword>
<keyword evidence="6" id="KW-0812">Transmembrane</keyword>
<keyword evidence="2 4" id="KW-0863">Zinc-finger</keyword>
<protein>
    <submittedName>
        <fullName evidence="8">Ring 1b</fullName>
    </submittedName>
</protein>
<dbReference type="Proteomes" id="UP000325315">
    <property type="component" value="Unassembled WGS sequence"/>
</dbReference>
<dbReference type="InterPro" id="IPR044592">
    <property type="entry name" value="RING1A/B"/>
</dbReference>
<dbReference type="SMART" id="SM00184">
    <property type="entry name" value="RING"/>
    <property type="match status" value="1"/>
</dbReference>
<dbReference type="SUPFAM" id="SSF57850">
    <property type="entry name" value="RING/U-box"/>
    <property type="match status" value="1"/>
</dbReference>
<evidence type="ECO:0000256" key="4">
    <source>
        <dbReference type="PROSITE-ProRule" id="PRU00175"/>
    </source>
</evidence>
<evidence type="ECO:0000256" key="3">
    <source>
        <dbReference type="ARBA" id="ARBA00022833"/>
    </source>
</evidence>
<keyword evidence="1" id="KW-0479">Metal-binding</keyword>
<dbReference type="PANTHER" id="PTHR46537:SF1">
    <property type="entry name" value="E3 UBIQUITIN-PROTEIN LIGASE RING1B-RELATED"/>
    <property type="match status" value="1"/>
</dbReference>
<dbReference type="InterPro" id="IPR017907">
    <property type="entry name" value="Znf_RING_CS"/>
</dbReference>
<feature type="compositionally biased region" description="Basic residues" evidence="5">
    <location>
        <begin position="311"/>
        <end position="325"/>
    </location>
</feature>
<evidence type="ECO:0000313" key="8">
    <source>
        <dbReference type="EMBL" id="KAA3462566.1"/>
    </source>
</evidence>
<organism evidence="8 9">
    <name type="scientific">Gossypium australe</name>
    <dbReference type="NCBI Taxonomy" id="47621"/>
    <lineage>
        <taxon>Eukaryota</taxon>
        <taxon>Viridiplantae</taxon>
        <taxon>Streptophyta</taxon>
        <taxon>Embryophyta</taxon>
        <taxon>Tracheophyta</taxon>
        <taxon>Spermatophyta</taxon>
        <taxon>Magnoliopsida</taxon>
        <taxon>eudicotyledons</taxon>
        <taxon>Gunneridae</taxon>
        <taxon>Pentapetalae</taxon>
        <taxon>rosids</taxon>
        <taxon>malvids</taxon>
        <taxon>Malvales</taxon>
        <taxon>Malvaceae</taxon>
        <taxon>Malvoideae</taxon>
        <taxon>Gossypium</taxon>
    </lineage>
</organism>
<feature type="region of interest" description="Disordered" evidence="5">
    <location>
        <begin position="415"/>
        <end position="435"/>
    </location>
</feature>
<evidence type="ECO:0000313" key="9">
    <source>
        <dbReference type="Proteomes" id="UP000325315"/>
    </source>
</evidence>
<sequence length="559" mass="63903">MPAQKRSLPENLDDEESSLHHQSHTKQSRNEDGQHKPEDETTQLEQEQPEPDQDQQHLKQDPDDQNHQAQLQGDDEDEDDDEDGDDEDGDVPFSFFTLICFTYNSDGSQSSTSQEKPEFVLVELPEIRKDVQCPICLGIIKKTRTVMECLHRFCRECIDKSMRLGNNECPACRTHCASRRSLRDDPNYDALIAALYPDIDKYEEEELAFHEEERTRNKQVRYIFIFTYVGFLLHAFISRCSLLIGKVDILFSRFADVCGDLILTPFNESDVRIRLVAFIQASIAQIFQRQSEALVKRRSFGKESTFSPRSQRLHRSAHPRRRRNSRGVEHQGSEDNEDENDDNGGKDSSSTDERCTEVRQRRRKRRPGIRLSLPSSSVVNSDGGYVENDTEVSRDSRGISPGLVWNPDMLAWGRGGARSHTRHGNSSSGNSKSSRARLNRLVEYLRSLEENEDELDVHLKLISVDEHSNSSLQQPYLCCRPSLSVKQLCEYIALQTPLRAEEVEILMVKGQYHTDEKCTNPSEDALQILEGQETLAGLKVKCSSGINHLILAYRQRQSC</sequence>
<accession>A0A5B6V0B7</accession>
<dbReference type="OrthoDB" id="337575at2759"/>
<dbReference type="InterPro" id="IPR013083">
    <property type="entry name" value="Znf_RING/FYVE/PHD"/>
</dbReference>
<dbReference type="GO" id="GO:0008270">
    <property type="term" value="F:zinc ion binding"/>
    <property type="evidence" value="ECO:0007669"/>
    <property type="project" value="UniProtKB-KW"/>
</dbReference>
<evidence type="ECO:0000259" key="7">
    <source>
        <dbReference type="PROSITE" id="PS50089"/>
    </source>
</evidence>
<dbReference type="PROSITE" id="PS50089">
    <property type="entry name" value="ZF_RING_2"/>
    <property type="match status" value="1"/>
</dbReference>
<dbReference type="PANTHER" id="PTHR46537">
    <property type="entry name" value="OS11G0578200 PROTEIN"/>
    <property type="match status" value="1"/>
</dbReference>
<proteinExistence type="predicted"/>
<dbReference type="PROSITE" id="PS00518">
    <property type="entry name" value="ZF_RING_1"/>
    <property type="match status" value="1"/>
</dbReference>
<dbReference type="Pfam" id="PF13923">
    <property type="entry name" value="zf-C3HC4_2"/>
    <property type="match status" value="1"/>
</dbReference>
<feature type="compositionally biased region" description="Basic and acidic residues" evidence="5">
    <location>
        <begin position="54"/>
        <end position="66"/>
    </location>
</feature>
<evidence type="ECO:0000256" key="2">
    <source>
        <dbReference type="ARBA" id="ARBA00022771"/>
    </source>
</evidence>
<feature type="region of interest" description="Disordered" evidence="5">
    <location>
        <begin position="1"/>
        <end position="89"/>
    </location>
</feature>
<dbReference type="CDD" id="cd16531">
    <property type="entry name" value="RING-HC_RING1-like"/>
    <property type="match status" value="1"/>
</dbReference>
<keyword evidence="3" id="KW-0862">Zinc</keyword>
<dbReference type="InterPro" id="IPR001841">
    <property type="entry name" value="Znf_RING"/>
</dbReference>
<dbReference type="AlphaFoldDB" id="A0A5B6V0B7"/>
<feature type="compositionally biased region" description="Basic and acidic residues" evidence="5">
    <location>
        <begin position="28"/>
        <end position="39"/>
    </location>
</feature>
<feature type="transmembrane region" description="Helical" evidence="6">
    <location>
        <begin position="220"/>
        <end position="237"/>
    </location>
</feature>
<name>A0A5B6V0B7_9ROSI</name>
<dbReference type="EMBL" id="SMMG02000009">
    <property type="protein sequence ID" value="KAA3462566.1"/>
    <property type="molecule type" value="Genomic_DNA"/>
</dbReference>
<feature type="region of interest" description="Disordered" evidence="5">
    <location>
        <begin position="303"/>
        <end position="400"/>
    </location>
</feature>
<feature type="compositionally biased region" description="Basic and acidic residues" evidence="5">
    <location>
        <begin position="343"/>
        <end position="359"/>
    </location>
</feature>
<evidence type="ECO:0000256" key="6">
    <source>
        <dbReference type="SAM" id="Phobius"/>
    </source>
</evidence>
<evidence type="ECO:0000256" key="5">
    <source>
        <dbReference type="SAM" id="MobiDB-lite"/>
    </source>
</evidence>
<evidence type="ECO:0000256" key="1">
    <source>
        <dbReference type="ARBA" id="ARBA00022723"/>
    </source>
</evidence>
<dbReference type="Gene3D" id="3.30.40.10">
    <property type="entry name" value="Zinc/RING finger domain, C3HC4 (zinc finger)"/>
    <property type="match status" value="1"/>
</dbReference>
<feature type="domain" description="RING-type" evidence="7">
    <location>
        <begin position="133"/>
        <end position="173"/>
    </location>
</feature>
<keyword evidence="6" id="KW-1133">Transmembrane helix</keyword>